<organism evidence="5 6">
    <name type="scientific">Ficus carica</name>
    <name type="common">Common fig</name>
    <dbReference type="NCBI Taxonomy" id="3494"/>
    <lineage>
        <taxon>Eukaryota</taxon>
        <taxon>Viridiplantae</taxon>
        <taxon>Streptophyta</taxon>
        <taxon>Embryophyta</taxon>
        <taxon>Tracheophyta</taxon>
        <taxon>Spermatophyta</taxon>
        <taxon>Magnoliopsida</taxon>
        <taxon>eudicotyledons</taxon>
        <taxon>Gunneridae</taxon>
        <taxon>Pentapetalae</taxon>
        <taxon>rosids</taxon>
        <taxon>fabids</taxon>
        <taxon>Rosales</taxon>
        <taxon>Moraceae</taxon>
        <taxon>Ficeae</taxon>
        <taxon>Ficus</taxon>
    </lineage>
</organism>
<feature type="compositionally biased region" description="Polar residues" evidence="1">
    <location>
        <begin position="159"/>
        <end position="168"/>
    </location>
</feature>
<evidence type="ECO:0008006" key="7">
    <source>
        <dbReference type="Google" id="ProtNLM"/>
    </source>
</evidence>
<dbReference type="PANTHER" id="PTHR33223">
    <property type="entry name" value="CCHC-TYPE DOMAIN-CONTAINING PROTEIN"/>
    <property type="match status" value="1"/>
</dbReference>
<dbReference type="Proteomes" id="UP001187192">
    <property type="component" value="Unassembled WGS sequence"/>
</dbReference>
<dbReference type="EMBL" id="BTGU01000835">
    <property type="protein sequence ID" value="GMN69380.1"/>
    <property type="molecule type" value="Genomic_DNA"/>
</dbReference>
<accession>A0AA88JD23</accession>
<feature type="region of interest" description="Disordered" evidence="1">
    <location>
        <begin position="146"/>
        <end position="178"/>
    </location>
</feature>
<dbReference type="AlphaFoldDB" id="A0AA88JD23"/>
<name>A0AA88JD23_FICCA</name>
<sequence length="178" mass="20555">MLETTMPLEIRDAIMCKFFPQSLKGPALKWFCQLTLKSIGSLKEMTKVFIKNYSVNVNQRATSKILCTIVEQTDERFSIALVEIPKCDDIVALFVLQRGLLPRLSFLDEICNWKPRTIAKALGRAWGMIEVEGFWRTAKLERLNHSRREQYQGDENDSGQRPTSPSQDESYDMSHHNK</sequence>
<comment type="caution">
    <text evidence="5">The sequence shown here is derived from an EMBL/GenBank/DDBJ whole genome shotgun (WGS) entry which is preliminary data.</text>
</comment>
<keyword evidence="6" id="KW-1185">Reference proteome</keyword>
<evidence type="ECO:0000313" key="6">
    <source>
        <dbReference type="Proteomes" id="UP001187192"/>
    </source>
</evidence>
<protein>
    <recommendedName>
        <fullName evidence="7">Retrotransposon gag domain-containing protein</fullName>
    </recommendedName>
</protein>
<dbReference type="EMBL" id="BTGU01000832">
    <property type="protein sequence ID" value="GMN69369.1"/>
    <property type="molecule type" value="Genomic_DNA"/>
</dbReference>
<proteinExistence type="predicted"/>
<gene>
    <name evidence="2" type="ORF">TIFTF001_038418</name>
    <name evidence="3" type="ORF">TIFTF001_038424</name>
    <name evidence="4" type="ORF">TIFTF001_038428</name>
    <name evidence="5" type="ORF">TIFTF001_038434</name>
</gene>
<dbReference type="EMBL" id="BTGU01000834">
    <property type="protein sequence ID" value="GMN69379.1"/>
    <property type="molecule type" value="Genomic_DNA"/>
</dbReference>
<evidence type="ECO:0000313" key="5">
    <source>
        <dbReference type="EMBL" id="GMN69380.1"/>
    </source>
</evidence>
<evidence type="ECO:0000256" key="1">
    <source>
        <dbReference type="SAM" id="MobiDB-lite"/>
    </source>
</evidence>
<reference evidence="5" key="1">
    <citation type="submission" date="2023-07" db="EMBL/GenBank/DDBJ databases">
        <title>draft genome sequence of fig (Ficus carica).</title>
        <authorList>
            <person name="Takahashi T."/>
            <person name="Nishimura K."/>
        </authorList>
    </citation>
    <scope>NUCLEOTIDE SEQUENCE</scope>
</reference>
<dbReference type="EMBL" id="BTGU01000833">
    <property type="protein sequence ID" value="GMN69370.1"/>
    <property type="molecule type" value="Genomic_DNA"/>
</dbReference>
<evidence type="ECO:0000313" key="2">
    <source>
        <dbReference type="EMBL" id="GMN69369.1"/>
    </source>
</evidence>
<evidence type="ECO:0000313" key="3">
    <source>
        <dbReference type="EMBL" id="GMN69370.1"/>
    </source>
</evidence>
<dbReference type="PANTHER" id="PTHR33223:SF8">
    <property type="entry name" value="OS04G0172440 PROTEIN"/>
    <property type="match status" value="1"/>
</dbReference>
<evidence type="ECO:0000313" key="4">
    <source>
        <dbReference type="EMBL" id="GMN69379.1"/>
    </source>
</evidence>